<sequence>MLSSEGQTSIKQGAKVVINEAVSGLLLDERNPRFREQVNGQDEAVTVLLLDAADKLVNLAHDIATQNSLNPTDLPVVVEEDGELVVIEGNRRLAALKLLRNPALATAAAAELDEPLVGKFKTLQQIGVGPDSIDAFQADSREAARHWIKLRHTGENDGVGVVGWKSWQTNNYRRRRGSQADRATMFCEAVEVDFPDDTELLSNVVAVRQNRLTTLGRLVADPDVRRDFGFQFDEDAVLFDYETDDLRAGVSRIFSDLALTANGVSVTDIKSKDQRRQYVADRSEVLPNRANRLSTPRRPGEKSSLDLLDENDGGTSTDVRGGVSSVGSGVGNGAGSAGNRTSTSGELNNRGGISVKGRNGKTPPPENVIFKSLKMPHLNPRIRELLDMSHKINIVDAAPVSGILVRVLLELTVTEAIACGAVTGATEGDSLKKKVRQALLTLDRNCENPSKRDKSLEMAWTRTQDGDALAVQSLNAFVHNIHGNAAPSEVRALSQTFRPVLERLDQLIGSHVK</sequence>
<gene>
    <name evidence="2" type="ORF">PROPJV5_0139</name>
</gene>
<keyword evidence="3" id="KW-1185">Reference proteome</keyword>
<proteinExistence type="predicted"/>
<name>A0A375I165_9ACTN</name>
<dbReference type="EMBL" id="OMOH01000001">
    <property type="protein sequence ID" value="SPF67129.1"/>
    <property type="molecule type" value="Genomic_DNA"/>
</dbReference>
<feature type="compositionally biased region" description="Low complexity" evidence="1">
    <location>
        <begin position="313"/>
        <end position="327"/>
    </location>
</feature>
<evidence type="ECO:0000256" key="1">
    <source>
        <dbReference type="SAM" id="MobiDB-lite"/>
    </source>
</evidence>
<dbReference type="Proteomes" id="UP000265962">
    <property type="component" value="Unassembled WGS sequence"/>
</dbReference>
<feature type="compositionally biased region" description="Basic and acidic residues" evidence="1">
    <location>
        <begin position="271"/>
        <end position="284"/>
    </location>
</feature>
<evidence type="ECO:0000313" key="3">
    <source>
        <dbReference type="Proteomes" id="UP000265962"/>
    </source>
</evidence>
<evidence type="ECO:0000313" key="2">
    <source>
        <dbReference type="EMBL" id="SPF67129.1"/>
    </source>
</evidence>
<dbReference type="AlphaFoldDB" id="A0A375I165"/>
<organism evidence="2 3">
    <name type="scientific">Propionibacterium ruminifibrarum</name>
    <dbReference type="NCBI Taxonomy" id="1962131"/>
    <lineage>
        <taxon>Bacteria</taxon>
        <taxon>Bacillati</taxon>
        <taxon>Actinomycetota</taxon>
        <taxon>Actinomycetes</taxon>
        <taxon>Propionibacteriales</taxon>
        <taxon>Propionibacteriaceae</taxon>
        <taxon>Propionibacterium</taxon>
    </lineage>
</organism>
<feature type="region of interest" description="Disordered" evidence="1">
    <location>
        <begin position="271"/>
        <end position="366"/>
    </location>
</feature>
<reference evidence="3" key="1">
    <citation type="submission" date="2018-02" db="EMBL/GenBank/DDBJ databases">
        <authorList>
            <person name="Hornung B."/>
        </authorList>
    </citation>
    <scope>NUCLEOTIDE SEQUENCE [LARGE SCALE GENOMIC DNA]</scope>
</reference>
<accession>A0A375I165</accession>
<protein>
    <recommendedName>
        <fullName evidence="4">ParB/Sulfiredoxin domain-containing protein</fullName>
    </recommendedName>
</protein>
<evidence type="ECO:0008006" key="4">
    <source>
        <dbReference type="Google" id="ProtNLM"/>
    </source>
</evidence>